<organism evidence="8 9">
    <name type="scientific">Cephalotrichum gorgonifer</name>
    <dbReference type="NCBI Taxonomy" id="2041049"/>
    <lineage>
        <taxon>Eukaryota</taxon>
        <taxon>Fungi</taxon>
        <taxon>Dikarya</taxon>
        <taxon>Ascomycota</taxon>
        <taxon>Pezizomycotina</taxon>
        <taxon>Sordariomycetes</taxon>
        <taxon>Hypocreomycetidae</taxon>
        <taxon>Microascales</taxon>
        <taxon>Microascaceae</taxon>
        <taxon>Cephalotrichum</taxon>
    </lineage>
</organism>
<protein>
    <recommendedName>
        <fullName evidence="7">G-protein coupled receptors family 2 profile 2 domain-containing protein</fullName>
    </recommendedName>
</protein>
<reference evidence="8" key="1">
    <citation type="submission" date="2018-03" db="EMBL/GenBank/DDBJ databases">
        <authorList>
            <person name="Guldener U."/>
        </authorList>
    </citation>
    <scope>NUCLEOTIDE SEQUENCE</scope>
</reference>
<dbReference type="PROSITE" id="PS50261">
    <property type="entry name" value="G_PROTEIN_RECEP_F2_4"/>
    <property type="match status" value="1"/>
</dbReference>
<dbReference type="EMBL" id="ONZQ02000001">
    <property type="protein sequence ID" value="SPN97575.1"/>
    <property type="molecule type" value="Genomic_DNA"/>
</dbReference>
<dbReference type="GO" id="GO:0016020">
    <property type="term" value="C:membrane"/>
    <property type="evidence" value="ECO:0007669"/>
    <property type="project" value="UniProtKB-SubCell"/>
</dbReference>
<evidence type="ECO:0000256" key="6">
    <source>
        <dbReference type="SAM" id="Phobius"/>
    </source>
</evidence>
<evidence type="ECO:0000256" key="2">
    <source>
        <dbReference type="ARBA" id="ARBA00022692"/>
    </source>
</evidence>
<dbReference type="InterPro" id="IPR053247">
    <property type="entry name" value="GPCR_GPR1/git3-like"/>
</dbReference>
<evidence type="ECO:0000256" key="5">
    <source>
        <dbReference type="SAM" id="MobiDB-lite"/>
    </source>
</evidence>
<comment type="subcellular location">
    <subcellularLocation>
        <location evidence="1">Membrane</location>
        <topology evidence="1">Multi-pass membrane protein</topology>
    </subcellularLocation>
</comment>
<sequence length="528" mass="57976">MATESNATLALRGLCIAPFFDVSNFPDEGYIEGRLCQELAPGLTCCLPCPITDWVYPDNFNTLSDAASWISVVGTAACLFLLLSYAFLPVEKTNRHYLSISIVCAVFFMNFGFIIPLAAQPDQCVNEITPHGMKSSTVCAASATALLFGGFAGVMWVFMRAVSLHLQICWQQNVGRLFMIFAHASGWLIPFLVVTLALVFSGVSFRFGATCHINHANSLADFWIPILLFAGLTMLIQFATFGYCVKVYLASLADNSASTEGSAPTYTQSVRTMSPRHAYRRVRRVIALQWRGIAIVLIIVCDVIFFSVVFVFLDNTVEQVKNTPELSTDWVQCLAIAIAKGGGKDDCLKEGSDLVVSQGTVVAVLFLLAINGLFLLFLLGRWSMVTGWIDLLRSPFSKGNNEFVSVDARYDVKNSQSSYEMLSKDANEVVTSLPPVHLTSTTPTSPRAGTKTPDFYGQTARYEVPSRSFSSPRPPTSPTRNLGGWDASTTYARPVGQGNGTFYEAEEGRFQFQHRAGDDRNPLGMNRI</sequence>
<dbReference type="Gene3D" id="1.20.1070.10">
    <property type="entry name" value="Rhodopsin 7-helix transmembrane proteins"/>
    <property type="match status" value="1"/>
</dbReference>
<feature type="transmembrane region" description="Helical" evidence="6">
    <location>
        <begin position="180"/>
        <end position="202"/>
    </location>
</feature>
<feature type="domain" description="G-protein coupled receptors family 2 profile 2" evidence="7">
    <location>
        <begin position="60"/>
        <end position="224"/>
    </location>
</feature>
<feature type="region of interest" description="Disordered" evidence="5">
    <location>
        <begin position="463"/>
        <end position="487"/>
    </location>
</feature>
<keyword evidence="9" id="KW-1185">Reference proteome</keyword>
<comment type="caution">
    <text evidence="8">The sequence shown here is derived from an EMBL/GenBank/DDBJ whole genome shotgun (WGS) entry which is preliminary data.</text>
</comment>
<keyword evidence="3 6" id="KW-1133">Transmembrane helix</keyword>
<feature type="transmembrane region" description="Helical" evidence="6">
    <location>
        <begin position="100"/>
        <end position="120"/>
    </location>
</feature>
<gene>
    <name evidence="8" type="ORF">DNG_01087</name>
</gene>
<keyword evidence="4 6" id="KW-0472">Membrane</keyword>
<dbReference type="AlphaFoldDB" id="A0AAE8SRD2"/>
<evidence type="ECO:0000256" key="4">
    <source>
        <dbReference type="ARBA" id="ARBA00023136"/>
    </source>
</evidence>
<keyword evidence="2 6" id="KW-0812">Transmembrane</keyword>
<evidence type="ECO:0000313" key="8">
    <source>
        <dbReference type="EMBL" id="SPN97575.1"/>
    </source>
</evidence>
<feature type="transmembrane region" description="Helical" evidence="6">
    <location>
        <begin position="222"/>
        <end position="245"/>
    </location>
</feature>
<evidence type="ECO:0000256" key="1">
    <source>
        <dbReference type="ARBA" id="ARBA00004141"/>
    </source>
</evidence>
<feature type="transmembrane region" description="Helical" evidence="6">
    <location>
        <begin position="140"/>
        <end position="159"/>
    </location>
</feature>
<dbReference type="GO" id="GO:0007166">
    <property type="term" value="P:cell surface receptor signaling pathway"/>
    <property type="evidence" value="ECO:0007669"/>
    <property type="project" value="InterPro"/>
</dbReference>
<evidence type="ECO:0000256" key="3">
    <source>
        <dbReference type="ARBA" id="ARBA00022989"/>
    </source>
</evidence>
<accession>A0AAE8SRD2</accession>
<dbReference type="Pfam" id="PF00002">
    <property type="entry name" value="7tm_2"/>
    <property type="match status" value="1"/>
</dbReference>
<feature type="transmembrane region" description="Helical" evidence="6">
    <location>
        <begin position="290"/>
        <end position="313"/>
    </location>
</feature>
<evidence type="ECO:0000259" key="7">
    <source>
        <dbReference type="PROSITE" id="PS50261"/>
    </source>
</evidence>
<dbReference type="PANTHER" id="PTHR42058:SF1">
    <property type="entry name" value="G-PROTEIN COUPLED RECEPTORS FAMILY 2 PROFILE 2 DOMAIN-CONTAINING PROTEIN"/>
    <property type="match status" value="1"/>
</dbReference>
<dbReference type="Proteomes" id="UP001187682">
    <property type="component" value="Unassembled WGS sequence"/>
</dbReference>
<dbReference type="GO" id="GO:0004930">
    <property type="term" value="F:G protein-coupled receptor activity"/>
    <property type="evidence" value="ECO:0007669"/>
    <property type="project" value="InterPro"/>
</dbReference>
<name>A0AAE8SRD2_9PEZI</name>
<feature type="transmembrane region" description="Helical" evidence="6">
    <location>
        <begin position="359"/>
        <end position="379"/>
    </location>
</feature>
<dbReference type="PANTHER" id="PTHR42058">
    <property type="entry name" value="G_PROTEIN_RECEP_F2_4 DOMAIN-CONTAINING PROTEIN"/>
    <property type="match status" value="1"/>
</dbReference>
<feature type="transmembrane region" description="Helical" evidence="6">
    <location>
        <begin position="66"/>
        <end position="88"/>
    </location>
</feature>
<dbReference type="InterPro" id="IPR000832">
    <property type="entry name" value="GPCR_2_secretin-like"/>
</dbReference>
<dbReference type="InterPro" id="IPR017981">
    <property type="entry name" value="GPCR_2-like_7TM"/>
</dbReference>
<proteinExistence type="predicted"/>
<evidence type="ECO:0000313" key="9">
    <source>
        <dbReference type="Proteomes" id="UP001187682"/>
    </source>
</evidence>